<keyword evidence="2" id="KW-0812">Transmembrane</keyword>
<keyword evidence="2" id="KW-1133">Transmembrane helix</keyword>
<protein>
    <submittedName>
        <fullName evidence="3">Uncharacterized protein</fullName>
    </submittedName>
</protein>
<dbReference type="AlphaFoldDB" id="A0A9P6CWJ0"/>
<dbReference type="Proteomes" id="UP000807469">
    <property type="component" value="Unassembled WGS sequence"/>
</dbReference>
<comment type="caution">
    <text evidence="3">The sequence shown here is derived from an EMBL/GenBank/DDBJ whole genome shotgun (WGS) entry which is preliminary data.</text>
</comment>
<keyword evidence="4" id="KW-1185">Reference proteome</keyword>
<evidence type="ECO:0000256" key="2">
    <source>
        <dbReference type="SAM" id="Phobius"/>
    </source>
</evidence>
<name>A0A9P6CWJ0_9AGAR</name>
<evidence type="ECO:0000313" key="4">
    <source>
        <dbReference type="Proteomes" id="UP000807469"/>
    </source>
</evidence>
<feature type="region of interest" description="Disordered" evidence="1">
    <location>
        <begin position="106"/>
        <end position="145"/>
    </location>
</feature>
<dbReference type="OrthoDB" id="3248709at2759"/>
<sequence>MPPKSSSLLSTVANKLKPHKAEAIQRIRFNVLVITSVVILSYLLPIPSAFSAVTIPFRDIDQEAWTIEWFWQWFAVAEFALLALCFYNVLEAGYALKYPRTPLSPITSPAKAKRQSSSLTTPKRPFKVLSPNSSPQPQKPFAFSPTASTSFSSASLNLSSSSIPYAQSPISTPSRVIHYSPVPSSLTNTMTSSTSDYLQSPSPVISAYRGKHTSTDLGRALDGSYLSRMKPSDSFEE</sequence>
<dbReference type="EMBL" id="MU155339">
    <property type="protein sequence ID" value="KAF9475284.1"/>
    <property type="molecule type" value="Genomic_DNA"/>
</dbReference>
<evidence type="ECO:0000256" key="1">
    <source>
        <dbReference type="SAM" id="MobiDB-lite"/>
    </source>
</evidence>
<accession>A0A9P6CWJ0</accession>
<evidence type="ECO:0000313" key="3">
    <source>
        <dbReference type="EMBL" id="KAF9475284.1"/>
    </source>
</evidence>
<gene>
    <name evidence="3" type="ORF">BDN70DRAFT_883917</name>
</gene>
<keyword evidence="2" id="KW-0472">Membrane</keyword>
<reference evidence="3" key="1">
    <citation type="submission" date="2020-11" db="EMBL/GenBank/DDBJ databases">
        <authorList>
            <consortium name="DOE Joint Genome Institute"/>
            <person name="Ahrendt S."/>
            <person name="Riley R."/>
            <person name="Andreopoulos W."/>
            <person name="Labutti K."/>
            <person name="Pangilinan J."/>
            <person name="Ruiz-Duenas F.J."/>
            <person name="Barrasa J.M."/>
            <person name="Sanchez-Garcia M."/>
            <person name="Camarero S."/>
            <person name="Miyauchi S."/>
            <person name="Serrano A."/>
            <person name="Linde D."/>
            <person name="Babiker R."/>
            <person name="Drula E."/>
            <person name="Ayuso-Fernandez I."/>
            <person name="Pacheco R."/>
            <person name="Padilla G."/>
            <person name="Ferreira P."/>
            <person name="Barriuso J."/>
            <person name="Kellner H."/>
            <person name="Castanera R."/>
            <person name="Alfaro M."/>
            <person name="Ramirez L."/>
            <person name="Pisabarro A.G."/>
            <person name="Kuo A."/>
            <person name="Tritt A."/>
            <person name="Lipzen A."/>
            <person name="He G."/>
            <person name="Yan M."/>
            <person name="Ng V."/>
            <person name="Cullen D."/>
            <person name="Martin F."/>
            <person name="Rosso M.-N."/>
            <person name="Henrissat B."/>
            <person name="Hibbett D."/>
            <person name="Martinez A.T."/>
            <person name="Grigoriev I.V."/>
        </authorList>
    </citation>
    <scope>NUCLEOTIDE SEQUENCE</scope>
    <source>
        <strain evidence="3">CIRM-BRFM 674</strain>
    </source>
</reference>
<feature type="transmembrane region" description="Helical" evidence="2">
    <location>
        <begin position="29"/>
        <end position="50"/>
    </location>
</feature>
<organism evidence="3 4">
    <name type="scientific">Pholiota conissans</name>
    <dbReference type="NCBI Taxonomy" id="109636"/>
    <lineage>
        <taxon>Eukaryota</taxon>
        <taxon>Fungi</taxon>
        <taxon>Dikarya</taxon>
        <taxon>Basidiomycota</taxon>
        <taxon>Agaricomycotina</taxon>
        <taxon>Agaricomycetes</taxon>
        <taxon>Agaricomycetidae</taxon>
        <taxon>Agaricales</taxon>
        <taxon>Agaricineae</taxon>
        <taxon>Strophariaceae</taxon>
        <taxon>Pholiota</taxon>
    </lineage>
</organism>
<feature type="transmembrane region" description="Helical" evidence="2">
    <location>
        <begin position="70"/>
        <end position="90"/>
    </location>
</feature>
<proteinExistence type="predicted"/>